<dbReference type="EMBL" id="NIVC01000807">
    <property type="protein sequence ID" value="PAA76650.1"/>
    <property type="molecule type" value="Genomic_DNA"/>
</dbReference>
<name>A0A267DR17_9PLAT</name>
<accession>A0A267DR17</accession>
<sequence>ASAKLSAMSSLLALIIARGPAFQSGLLIRRAAMPLCTASPSKPAPPPAPGAKTRHLSPACQQHLDKFLSTVNSIDKSSGKAGSYKNPEYFVFDDVSFYDYEMAMESKRLPQPESKLTAF</sequence>
<organism evidence="2 4">
    <name type="scientific">Macrostomum lignano</name>
    <dbReference type="NCBI Taxonomy" id="282301"/>
    <lineage>
        <taxon>Eukaryota</taxon>
        <taxon>Metazoa</taxon>
        <taxon>Spiralia</taxon>
        <taxon>Lophotrochozoa</taxon>
        <taxon>Platyhelminthes</taxon>
        <taxon>Rhabditophora</taxon>
        <taxon>Macrostomorpha</taxon>
        <taxon>Macrostomida</taxon>
        <taxon>Macrostomidae</taxon>
        <taxon>Macrostomum</taxon>
    </lineage>
</organism>
<evidence type="ECO:0000313" key="3">
    <source>
        <dbReference type="EMBL" id="PAA76650.1"/>
    </source>
</evidence>
<feature type="chain" id="PRO_5011915959" evidence="1">
    <location>
        <begin position="18"/>
        <end position="119"/>
    </location>
</feature>
<dbReference type="AlphaFoldDB" id="A0A267DR17"/>
<feature type="signal peptide" evidence="1">
    <location>
        <begin position="1"/>
        <end position="17"/>
    </location>
</feature>
<keyword evidence="1" id="KW-0732">Signal</keyword>
<reference evidence="2 4" key="1">
    <citation type="submission" date="2017-06" db="EMBL/GenBank/DDBJ databases">
        <title>A platform for efficient transgenesis in Macrostomum lignano, a flatworm model organism for stem cell research.</title>
        <authorList>
            <person name="Berezikov E."/>
        </authorList>
    </citation>
    <scope>NUCLEOTIDE SEQUENCE [LARGE SCALE GENOMIC DNA]</scope>
    <source>
        <strain evidence="2">DV1</strain>
        <tissue evidence="2">Whole organism</tissue>
    </source>
</reference>
<feature type="non-terminal residue" evidence="2">
    <location>
        <position position="1"/>
    </location>
</feature>
<evidence type="ECO:0000313" key="4">
    <source>
        <dbReference type="Proteomes" id="UP000215902"/>
    </source>
</evidence>
<dbReference type="Pfam" id="PF15880">
    <property type="entry name" value="NDUFV3"/>
    <property type="match status" value="1"/>
</dbReference>
<dbReference type="EMBL" id="NIVC01003521">
    <property type="protein sequence ID" value="PAA50982.1"/>
    <property type="molecule type" value="Genomic_DNA"/>
</dbReference>
<evidence type="ECO:0000256" key="1">
    <source>
        <dbReference type="SAM" id="SignalP"/>
    </source>
</evidence>
<protein>
    <submittedName>
        <fullName evidence="2">Uncharacterized protein</fullName>
    </submittedName>
</protein>
<dbReference type="GO" id="GO:0005739">
    <property type="term" value="C:mitochondrion"/>
    <property type="evidence" value="ECO:0007669"/>
    <property type="project" value="InterPro"/>
</dbReference>
<dbReference type="GO" id="GO:0045271">
    <property type="term" value="C:respiratory chain complex I"/>
    <property type="evidence" value="ECO:0007669"/>
    <property type="project" value="InterPro"/>
</dbReference>
<evidence type="ECO:0000313" key="2">
    <source>
        <dbReference type="EMBL" id="PAA50982.1"/>
    </source>
</evidence>
<dbReference type="OrthoDB" id="6161911at2759"/>
<dbReference type="Proteomes" id="UP000215902">
    <property type="component" value="Unassembled WGS sequence"/>
</dbReference>
<dbReference type="InterPro" id="IPR026193">
    <property type="entry name" value="NDUFV3"/>
</dbReference>
<keyword evidence="4" id="KW-1185">Reference proteome</keyword>
<gene>
    <name evidence="2" type="ORF">BOX15_Mlig006671g2</name>
    <name evidence="3" type="ORF">BOX15_Mlig006671g3</name>
</gene>
<comment type="caution">
    <text evidence="2">The sequence shown here is derived from an EMBL/GenBank/DDBJ whole genome shotgun (WGS) entry which is preliminary data.</text>
</comment>
<proteinExistence type="predicted"/>